<dbReference type="EMBL" id="CP022657">
    <property type="protein sequence ID" value="ASS74078.1"/>
    <property type="molecule type" value="Genomic_DNA"/>
</dbReference>
<evidence type="ECO:0000313" key="2">
    <source>
        <dbReference type="Proteomes" id="UP000214688"/>
    </source>
</evidence>
<gene>
    <name evidence="1" type="ORF">CIG75_03145</name>
</gene>
<name>A0A223CXN7_9BACL</name>
<dbReference type="AlphaFoldDB" id="A0A223CXN7"/>
<accession>A0A223CXN7</accession>
<sequence length="107" mass="11642">MAGLMADIADRQVGVQLLPVELGTVLEDTINGSDLRMKPDSMKIDLSWKHKELLVADNLILRKGDRVLAVGINGGQNYAILCRLSKNPARAVIGNGQYRAGDRTVVE</sequence>
<protein>
    <submittedName>
        <fullName evidence="1">Uncharacterized protein</fullName>
    </submittedName>
</protein>
<organism evidence="1 2">
    <name type="scientific">Tumebacillus algifaecis</name>
    <dbReference type="NCBI Taxonomy" id="1214604"/>
    <lineage>
        <taxon>Bacteria</taxon>
        <taxon>Bacillati</taxon>
        <taxon>Bacillota</taxon>
        <taxon>Bacilli</taxon>
        <taxon>Bacillales</taxon>
        <taxon>Alicyclobacillaceae</taxon>
        <taxon>Tumebacillus</taxon>
    </lineage>
</organism>
<dbReference type="KEGG" id="tab:CIG75_03145"/>
<dbReference type="Proteomes" id="UP000214688">
    <property type="component" value="Chromosome"/>
</dbReference>
<reference evidence="1 2" key="1">
    <citation type="journal article" date="2015" name="Int. J. Syst. Evol. Microbiol.">
        <title>Tumebacillus algifaecis sp. nov., isolated from decomposing algal scum.</title>
        <authorList>
            <person name="Wu Y.F."/>
            <person name="Zhang B."/>
            <person name="Xing P."/>
            <person name="Wu Q.L."/>
            <person name="Liu S.J."/>
        </authorList>
    </citation>
    <scope>NUCLEOTIDE SEQUENCE [LARGE SCALE GENOMIC DNA]</scope>
    <source>
        <strain evidence="1 2">THMBR28</strain>
    </source>
</reference>
<keyword evidence="2" id="KW-1185">Reference proteome</keyword>
<proteinExistence type="predicted"/>
<evidence type="ECO:0000313" key="1">
    <source>
        <dbReference type="EMBL" id="ASS74078.1"/>
    </source>
</evidence>